<gene>
    <name evidence="10" type="ORF">PYCCODRAFT_1292875</name>
</gene>
<dbReference type="OrthoDB" id="6692864at2759"/>
<dbReference type="Pfam" id="PF00067">
    <property type="entry name" value="p450"/>
    <property type="match status" value="1"/>
</dbReference>
<comment type="cofactor">
    <cofactor evidence="1 8">
        <name>heme</name>
        <dbReference type="ChEBI" id="CHEBI:30413"/>
    </cofactor>
</comment>
<name>A0A1Y2IYV7_TRAC3</name>
<dbReference type="Proteomes" id="UP000193067">
    <property type="component" value="Unassembled WGS sequence"/>
</dbReference>
<dbReference type="GO" id="GO:0016705">
    <property type="term" value="F:oxidoreductase activity, acting on paired donors, with incorporation or reduction of molecular oxygen"/>
    <property type="evidence" value="ECO:0007669"/>
    <property type="project" value="InterPro"/>
</dbReference>
<dbReference type="EMBL" id="KZ084094">
    <property type="protein sequence ID" value="OSD05152.1"/>
    <property type="molecule type" value="Genomic_DNA"/>
</dbReference>
<evidence type="ECO:0000313" key="10">
    <source>
        <dbReference type="EMBL" id="OSD05152.1"/>
    </source>
</evidence>
<evidence type="ECO:0000256" key="7">
    <source>
        <dbReference type="ARBA" id="ARBA00023033"/>
    </source>
</evidence>
<keyword evidence="9" id="KW-0812">Transmembrane</keyword>
<evidence type="ECO:0000256" key="6">
    <source>
        <dbReference type="ARBA" id="ARBA00023004"/>
    </source>
</evidence>
<dbReference type="PANTHER" id="PTHR24305">
    <property type="entry name" value="CYTOCHROME P450"/>
    <property type="match status" value="1"/>
</dbReference>
<reference evidence="10 11" key="1">
    <citation type="journal article" date="2015" name="Biotechnol. Biofuels">
        <title>Enhanced degradation of softwood versus hardwood by the white-rot fungus Pycnoporus coccineus.</title>
        <authorList>
            <person name="Couturier M."/>
            <person name="Navarro D."/>
            <person name="Chevret D."/>
            <person name="Henrissat B."/>
            <person name="Piumi F."/>
            <person name="Ruiz-Duenas F.J."/>
            <person name="Martinez A.T."/>
            <person name="Grigoriev I.V."/>
            <person name="Riley R."/>
            <person name="Lipzen A."/>
            <person name="Berrin J.G."/>
            <person name="Master E.R."/>
            <person name="Rosso M.N."/>
        </authorList>
    </citation>
    <scope>NUCLEOTIDE SEQUENCE [LARGE SCALE GENOMIC DNA]</scope>
    <source>
        <strain evidence="10 11">BRFM310</strain>
    </source>
</reference>
<dbReference type="SUPFAM" id="SSF48264">
    <property type="entry name" value="Cytochrome P450"/>
    <property type="match status" value="1"/>
</dbReference>
<keyword evidence="5" id="KW-0560">Oxidoreductase</keyword>
<dbReference type="InterPro" id="IPR036396">
    <property type="entry name" value="Cyt_P450_sf"/>
</dbReference>
<sequence>MAHTVTESTRLTGQSLVAVCFIALVIHKVFRKIETYSFTIHFSLLCVPLLTSFELLRGTMPAAAAALVSCATFISTLLLSMALYRLSPFHPLARYPGPLMCKLTKFWMAFLSTTGDQHLYVKRLHDRYGDVVRIGPNELSFRDASIINAMLGAGGFHRGPHLAGRVLSITDVPFIVLMDSTIHAERRKPWIRAFSPAALKEYEPMIAHRVNQLVHVLEKQQGAIIIGKFFNYFAYDFMCDMAFGGGSELLRDGDKNNVWQIIQKGLPGCTFLSHVPYLGVYCGRIPILRPAVDHLLSYSMELTRERLERGSIVKDIFHYLNNEDQPEKPPPAMRYLLNEGSLAILAGSDTTSSTLTSLFFCLLTHPTAFKLLQAEVDLFYPRDEDPSNPQHHREMHFLDAAICEAMRLYPPVPSGSQRQVPFDKKGVMLGPYFVPGGTMMFLPPYIVQRDPRNFSPFPDDFWPDRWLVSAGRTSLSDALANAPADVTDADKMPFVHNDTAFIPFSYGPAGCVGKQLAMQEMRTVTCALLHKFDFSLHPDWDVEEYDRGFKDYYVTTRPDVHVILRARF</sequence>
<dbReference type="STRING" id="1353009.A0A1Y2IYV7"/>
<dbReference type="PANTHER" id="PTHR24305:SF187">
    <property type="entry name" value="P450, PUTATIVE (EUROFUNG)-RELATED"/>
    <property type="match status" value="1"/>
</dbReference>
<dbReference type="Gene3D" id="1.10.630.10">
    <property type="entry name" value="Cytochrome P450"/>
    <property type="match status" value="1"/>
</dbReference>
<evidence type="ECO:0000256" key="1">
    <source>
        <dbReference type="ARBA" id="ARBA00001971"/>
    </source>
</evidence>
<keyword evidence="6 8" id="KW-0408">Iron</keyword>
<keyword evidence="9" id="KW-1133">Transmembrane helix</keyword>
<evidence type="ECO:0000256" key="8">
    <source>
        <dbReference type="PIRSR" id="PIRSR602403-1"/>
    </source>
</evidence>
<dbReference type="PRINTS" id="PR00385">
    <property type="entry name" value="P450"/>
</dbReference>
<evidence type="ECO:0000256" key="3">
    <source>
        <dbReference type="ARBA" id="ARBA00010617"/>
    </source>
</evidence>
<keyword evidence="7 10" id="KW-0503">Monooxygenase</keyword>
<protein>
    <submittedName>
        <fullName evidence="10">High nitrogen upregulated cytochrome P450 monooxygenase 2</fullName>
    </submittedName>
</protein>
<comment type="pathway">
    <text evidence="2">Secondary metabolite biosynthesis.</text>
</comment>
<accession>A0A1Y2IYV7</accession>
<evidence type="ECO:0000313" key="11">
    <source>
        <dbReference type="Proteomes" id="UP000193067"/>
    </source>
</evidence>
<evidence type="ECO:0000256" key="4">
    <source>
        <dbReference type="ARBA" id="ARBA00022723"/>
    </source>
</evidence>
<keyword evidence="8" id="KW-0349">Heme</keyword>
<keyword evidence="11" id="KW-1185">Reference proteome</keyword>
<organism evidence="10 11">
    <name type="scientific">Trametes coccinea (strain BRFM310)</name>
    <name type="common">Pycnoporus coccineus</name>
    <dbReference type="NCBI Taxonomy" id="1353009"/>
    <lineage>
        <taxon>Eukaryota</taxon>
        <taxon>Fungi</taxon>
        <taxon>Dikarya</taxon>
        <taxon>Basidiomycota</taxon>
        <taxon>Agaricomycotina</taxon>
        <taxon>Agaricomycetes</taxon>
        <taxon>Polyporales</taxon>
        <taxon>Polyporaceae</taxon>
        <taxon>Trametes</taxon>
    </lineage>
</organism>
<dbReference type="InterPro" id="IPR001128">
    <property type="entry name" value="Cyt_P450"/>
</dbReference>
<dbReference type="InterPro" id="IPR050121">
    <property type="entry name" value="Cytochrome_P450_monoxygenase"/>
</dbReference>
<dbReference type="GO" id="GO:0005506">
    <property type="term" value="F:iron ion binding"/>
    <property type="evidence" value="ECO:0007669"/>
    <property type="project" value="InterPro"/>
</dbReference>
<keyword evidence="9" id="KW-0472">Membrane</keyword>
<comment type="similarity">
    <text evidence="3">Belongs to the cytochrome P450 family.</text>
</comment>
<evidence type="ECO:0000256" key="9">
    <source>
        <dbReference type="SAM" id="Phobius"/>
    </source>
</evidence>
<dbReference type="GO" id="GO:0004497">
    <property type="term" value="F:monooxygenase activity"/>
    <property type="evidence" value="ECO:0007669"/>
    <property type="project" value="UniProtKB-KW"/>
</dbReference>
<evidence type="ECO:0000256" key="2">
    <source>
        <dbReference type="ARBA" id="ARBA00005179"/>
    </source>
</evidence>
<proteinExistence type="inferred from homology"/>
<dbReference type="InterPro" id="IPR002403">
    <property type="entry name" value="Cyt_P450_E_grp-IV"/>
</dbReference>
<evidence type="ECO:0000256" key="5">
    <source>
        <dbReference type="ARBA" id="ARBA00023002"/>
    </source>
</evidence>
<keyword evidence="4 8" id="KW-0479">Metal-binding</keyword>
<feature type="transmembrane region" description="Helical" evidence="9">
    <location>
        <begin position="62"/>
        <end position="84"/>
    </location>
</feature>
<dbReference type="PRINTS" id="PR00465">
    <property type="entry name" value="EP450IV"/>
</dbReference>
<dbReference type="AlphaFoldDB" id="A0A1Y2IYV7"/>
<feature type="binding site" description="axial binding residue" evidence="8">
    <location>
        <position position="511"/>
    </location>
    <ligand>
        <name>heme</name>
        <dbReference type="ChEBI" id="CHEBI:30413"/>
    </ligand>
    <ligandPart>
        <name>Fe</name>
        <dbReference type="ChEBI" id="CHEBI:18248"/>
    </ligandPart>
</feature>
<dbReference type="GO" id="GO:0020037">
    <property type="term" value="F:heme binding"/>
    <property type="evidence" value="ECO:0007669"/>
    <property type="project" value="InterPro"/>
</dbReference>